<reference evidence="3 4" key="1">
    <citation type="submission" date="2019-04" db="EMBL/GenBank/DDBJ databases">
        <title>Genome sequencing of Clostridium botulinum Groups I-IV and Clostridium butyricum.</title>
        <authorList>
            <person name="Brunt J."/>
            <person name="Van Vliet A.H.M."/>
            <person name="Stringer S.C."/>
            <person name="Carter A.T."/>
            <person name="Peck M.W."/>
        </authorList>
    </citation>
    <scope>NUCLEOTIDE SEQUENCE [LARGE SCALE GENOMIC DNA]</scope>
    <source>
        <strain evidence="1 4">1605</strain>
        <strain evidence="2 3">CB-K-33E</strain>
    </source>
</reference>
<organism evidence="1 4">
    <name type="scientific">Clostridium botulinum</name>
    <dbReference type="NCBI Taxonomy" id="1491"/>
    <lineage>
        <taxon>Bacteria</taxon>
        <taxon>Bacillati</taxon>
        <taxon>Bacillota</taxon>
        <taxon>Clostridia</taxon>
        <taxon>Eubacteriales</taxon>
        <taxon>Clostridiaceae</taxon>
        <taxon>Clostridium</taxon>
    </lineage>
</organism>
<protein>
    <submittedName>
        <fullName evidence="1">Uncharacterized protein</fullName>
    </submittedName>
</protein>
<evidence type="ECO:0000313" key="4">
    <source>
        <dbReference type="Proteomes" id="UP000476820"/>
    </source>
</evidence>
<dbReference type="AlphaFoldDB" id="A0A0M1LCV6"/>
<evidence type="ECO:0000313" key="2">
    <source>
        <dbReference type="EMBL" id="NFN36652.1"/>
    </source>
</evidence>
<dbReference type="EMBL" id="SWVK01000028">
    <property type="protein sequence ID" value="NFN36652.1"/>
    <property type="molecule type" value="Genomic_DNA"/>
</dbReference>
<dbReference type="RefSeq" id="WP_017826616.1">
    <property type="nucleotide sequence ID" value="NZ_JACBBU010000011.1"/>
</dbReference>
<dbReference type="Proteomes" id="UP000473681">
    <property type="component" value="Unassembled WGS sequence"/>
</dbReference>
<name>A0A0M1LCV6_CLOBO</name>
<evidence type="ECO:0000313" key="1">
    <source>
        <dbReference type="EMBL" id="NFF88460.1"/>
    </source>
</evidence>
<evidence type="ECO:0000313" key="3">
    <source>
        <dbReference type="Proteomes" id="UP000473681"/>
    </source>
</evidence>
<comment type="caution">
    <text evidence="1">The sequence shown here is derived from an EMBL/GenBank/DDBJ whole genome shotgun (WGS) entry which is preliminary data.</text>
</comment>
<dbReference type="Proteomes" id="UP000476820">
    <property type="component" value="Unassembled WGS sequence"/>
</dbReference>
<sequence>MPKVIITNISKTTYDNETYWIEYKVNDKFGYEISSEDREFKFNDKFINKKDLSICSSYLKSIINKCLESDNEMFFEEYEDFNKIISGDNTFLDKLKKEIAALGIQDVIIFDEDGCAITVYGEVITRFLF</sequence>
<dbReference type="EMBL" id="SWOV01000030">
    <property type="protein sequence ID" value="NFF88460.1"/>
    <property type="molecule type" value="Genomic_DNA"/>
</dbReference>
<proteinExistence type="predicted"/>
<gene>
    <name evidence="1" type="ORF">FC774_11340</name>
    <name evidence="2" type="ORF">FDB51_16380</name>
</gene>
<accession>A0A0M1LCV6</accession>